<evidence type="ECO:0000313" key="1">
    <source>
        <dbReference type="EMBL" id="EDR30953.1"/>
    </source>
</evidence>
<gene>
    <name evidence="1" type="ORF">YPIP275_3031</name>
</gene>
<sequence length="38" mass="4279">MSIIRYSGRILVECYTQPVPSSANQLIILKPVNYLKIG</sequence>
<organism evidence="1 2">
    <name type="scientific">Yersinia pestis biovar Orientalis str. IP275</name>
    <dbReference type="NCBI Taxonomy" id="373665"/>
    <lineage>
        <taxon>Bacteria</taxon>
        <taxon>Pseudomonadati</taxon>
        <taxon>Pseudomonadota</taxon>
        <taxon>Gammaproteobacteria</taxon>
        <taxon>Enterobacterales</taxon>
        <taxon>Yersiniaceae</taxon>
        <taxon>Yersinia</taxon>
    </lineage>
</organism>
<comment type="caution">
    <text evidence="1">The sequence shown here is derived from an EMBL/GenBank/DDBJ whole genome shotgun (WGS) entry which is preliminary data.</text>
</comment>
<evidence type="ECO:0000313" key="2">
    <source>
        <dbReference type="Proteomes" id="UP000004430"/>
    </source>
</evidence>
<name>A0AAV3BE21_YERPE</name>
<accession>A0AAV3BE21</accession>
<dbReference type="Proteomes" id="UP000004430">
    <property type="component" value="Unassembled WGS sequence"/>
</dbReference>
<reference evidence="1 2" key="2">
    <citation type="submission" date="2010-03" db="EMBL/GenBank/DDBJ databases">
        <authorList>
            <person name="Payne S.H."/>
            <person name="Sutton G.G."/>
        </authorList>
    </citation>
    <scope>NUCLEOTIDE SEQUENCE [LARGE SCALE GENOMIC DNA]</scope>
    <source>
        <strain evidence="1 2">IP275</strain>
    </source>
</reference>
<dbReference type="EMBL" id="AAOS02000029">
    <property type="protein sequence ID" value="EDR30953.1"/>
    <property type="molecule type" value="Genomic_DNA"/>
</dbReference>
<reference evidence="1 2" key="1">
    <citation type="submission" date="2008-01" db="EMBL/GenBank/DDBJ databases">
        <title>Yersinia pestis Strain IP275 project at JCVI/TIGR.</title>
        <authorList>
            <person name="Ravel J."/>
            <person name="Eppinger M."/>
            <person name="Fricke W.F."/>
            <person name="Rosovitz M."/>
            <person name="Lindler L.E."/>
            <person name="Bearden S."/>
            <person name="Shriefer M."/>
        </authorList>
    </citation>
    <scope>NUCLEOTIDE SEQUENCE [LARGE SCALE GENOMIC DNA]</scope>
    <source>
        <strain evidence="1 2">IP275</strain>
    </source>
</reference>
<protein>
    <submittedName>
        <fullName evidence="1">Uncharacterized protein</fullName>
    </submittedName>
</protein>
<proteinExistence type="predicted"/>
<dbReference type="AlphaFoldDB" id="A0AAV3BE21"/>